<proteinExistence type="predicted"/>
<dbReference type="Gene3D" id="1.10.510.10">
    <property type="entry name" value="Transferase(Phosphotransferase) domain 1"/>
    <property type="match status" value="1"/>
</dbReference>
<dbReference type="PANTHER" id="PTHR48008:SF14">
    <property type="entry name" value="PROTEIN KINASE DOMAIN-CONTAINING PROTEIN"/>
    <property type="match status" value="1"/>
</dbReference>
<name>A0A5K0Y7I7_9MAGN</name>
<dbReference type="InterPro" id="IPR011009">
    <property type="entry name" value="Kinase-like_dom_sf"/>
</dbReference>
<reference evidence="2" key="1">
    <citation type="submission" date="2019-09" db="EMBL/GenBank/DDBJ databases">
        <authorList>
            <person name="Zhang L."/>
        </authorList>
    </citation>
    <scope>NUCLEOTIDE SEQUENCE</scope>
</reference>
<evidence type="ECO:0000313" key="2">
    <source>
        <dbReference type="EMBL" id="VVV73358.1"/>
    </source>
</evidence>
<feature type="domain" description="Serine-threonine/tyrosine-protein kinase catalytic" evidence="1">
    <location>
        <begin position="3"/>
        <end position="118"/>
    </location>
</feature>
<organism evidence="2">
    <name type="scientific">Nymphaea colorata</name>
    <name type="common">pocket water lily</name>
    <dbReference type="NCBI Taxonomy" id="210225"/>
    <lineage>
        <taxon>Eukaryota</taxon>
        <taxon>Viridiplantae</taxon>
        <taxon>Streptophyta</taxon>
        <taxon>Embryophyta</taxon>
        <taxon>Tracheophyta</taxon>
        <taxon>Spermatophyta</taxon>
        <taxon>Magnoliopsida</taxon>
        <taxon>Nymphaeales</taxon>
        <taxon>Nymphaeaceae</taxon>
        <taxon>Nymphaea</taxon>
    </lineage>
</organism>
<dbReference type="EMBL" id="LR721776">
    <property type="protein sequence ID" value="VVV73358.1"/>
    <property type="molecule type" value="Genomic_DNA"/>
</dbReference>
<sequence length="118" mass="13384">MAGKVSTKADIYSYGILLLEVFTRRKPTNEHFNGDFTLRQWVAEPFLLANSDVIDGHLLKQNKCETISDHVAEGHLLKQNNSETVPNELLVLIMETGLLCSRKSPTERMDMKELVARL</sequence>
<dbReference type="Pfam" id="PF07714">
    <property type="entry name" value="PK_Tyr_Ser-Thr"/>
    <property type="match status" value="1"/>
</dbReference>
<accession>A0A5K0Y7I7</accession>
<dbReference type="AlphaFoldDB" id="A0A5K0Y7I7"/>
<dbReference type="GO" id="GO:0004672">
    <property type="term" value="F:protein kinase activity"/>
    <property type="evidence" value="ECO:0007669"/>
    <property type="project" value="InterPro"/>
</dbReference>
<evidence type="ECO:0000259" key="1">
    <source>
        <dbReference type="Pfam" id="PF07714"/>
    </source>
</evidence>
<dbReference type="InterPro" id="IPR052451">
    <property type="entry name" value="Ser/Thr_kinase-like"/>
</dbReference>
<protein>
    <recommendedName>
        <fullName evidence="1">Serine-threonine/tyrosine-protein kinase catalytic domain-containing protein</fullName>
    </recommendedName>
</protein>
<dbReference type="Gramene" id="NC11G0268360.1">
    <property type="protein sequence ID" value="NC11G0268360.1:cds"/>
    <property type="gene ID" value="NC11G0268360"/>
</dbReference>
<dbReference type="InterPro" id="IPR001245">
    <property type="entry name" value="Ser-Thr/Tyr_kinase_cat_dom"/>
</dbReference>
<dbReference type="PANTHER" id="PTHR48008">
    <property type="entry name" value="LEUCINE-RICH REPEAT RECEPTOR-LIKE PROTEIN KINASE IMK3-RELATED"/>
    <property type="match status" value="1"/>
</dbReference>
<gene>
    <name evidence="2" type="ORF">NYM_LOCUS7392</name>
</gene>
<dbReference type="SUPFAM" id="SSF56112">
    <property type="entry name" value="Protein kinase-like (PK-like)"/>
    <property type="match status" value="1"/>
</dbReference>